<dbReference type="Pfam" id="PF00005">
    <property type="entry name" value="ABC_tran"/>
    <property type="match status" value="1"/>
</dbReference>
<dbReference type="InterPro" id="IPR017871">
    <property type="entry name" value="ABC_transporter-like_CS"/>
</dbReference>
<evidence type="ECO:0000313" key="5">
    <source>
        <dbReference type="EMBL" id="MDH7451627.1"/>
    </source>
</evidence>
<dbReference type="PANTHER" id="PTHR42711">
    <property type="entry name" value="ABC TRANSPORTER ATP-BINDING PROTEIN"/>
    <property type="match status" value="1"/>
</dbReference>
<dbReference type="InterPro" id="IPR050763">
    <property type="entry name" value="ABC_transporter_ATP-binding"/>
</dbReference>
<keyword evidence="2" id="KW-0547">Nucleotide-binding</keyword>
<evidence type="ECO:0000256" key="1">
    <source>
        <dbReference type="ARBA" id="ARBA00022448"/>
    </source>
</evidence>
<keyword evidence="3 5" id="KW-0067">ATP-binding</keyword>
<dbReference type="InterPro" id="IPR003593">
    <property type="entry name" value="AAA+_ATPase"/>
</dbReference>
<proteinExistence type="predicted"/>
<sequence length="311" mass="33472">MPPSPAPRGTRTTQPHGAAPVAALQGITRSFGGVTALDRFDLQLRRGELLALLGPNGAGKTTAISLWLGLLEPDAGAVDLLGGPPQDTMRRQGLGAMMQDVELPKELTPRELVRLASSYYADPLDLDECLRRAGVTGFADRAYGKLSGGQKRLAQFAVAICGRPRVLFLDEPSVGLDVQAREALWTSIRGLLATGCSIVLTTHYLEEAEALADRVAVVARGRLIASGSVDEMRALVARRRISCETRLGEAEVAGWPGVQEVRRERDRLHLTAVDAERVVRRLLAEDPALSRLEVREAGLGEAFNTLTKEAA</sequence>
<gene>
    <name evidence="5" type="ORF">QF205_00840</name>
</gene>
<dbReference type="SUPFAM" id="SSF52540">
    <property type="entry name" value="P-loop containing nucleoside triphosphate hydrolases"/>
    <property type="match status" value="1"/>
</dbReference>
<dbReference type="GO" id="GO:0005524">
    <property type="term" value="F:ATP binding"/>
    <property type="evidence" value="ECO:0007669"/>
    <property type="project" value="UniProtKB-KW"/>
</dbReference>
<dbReference type="InterPro" id="IPR003439">
    <property type="entry name" value="ABC_transporter-like_ATP-bd"/>
</dbReference>
<reference evidence="5" key="1">
    <citation type="journal article" date="2007" name="Int. J. Syst. Evol. Microbiol.">
        <title>Luteimonas composti sp. nov., a moderately thermophilic bacterium isolated from food waste.</title>
        <authorList>
            <person name="Young C.C."/>
            <person name="Kampfer P."/>
            <person name="Chen W.M."/>
            <person name="Yen W.S."/>
            <person name="Arun A.B."/>
            <person name="Lai W.A."/>
            <person name="Shen F.T."/>
            <person name="Rekha P.D."/>
            <person name="Lin K.Y."/>
            <person name="Chou J.H."/>
        </authorList>
    </citation>
    <scope>NUCLEOTIDE SEQUENCE</scope>
    <source>
        <strain evidence="5">CC-YY355</strain>
    </source>
</reference>
<protein>
    <submittedName>
        <fullName evidence="5">ABC transporter ATP-binding protein</fullName>
    </submittedName>
</protein>
<evidence type="ECO:0000313" key="6">
    <source>
        <dbReference type="Proteomes" id="UP001160550"/>
    </source>
</evidence>
<evidence type="ECO:0000259" key="4">
    <source>
        <dbReference type="PROSITE" id="PS50893"/>
    </source>
</evidence>
<keyword evidence="1" id="KW-0813">Transport</keyword>
<dbReference type="InterPro" id="IPR027417">
    <property type="entry name" value="P-loop_NTPase"/>
</dbReference>
<organism evidence="5 6">
    <name type="scientific">Luteimonas composti</name>
    <dbReference type="NCBI Taxonomy" id="398257"/>
    <lineage>
        <taxon>Bacteria</taxon>
        <taxon>Pseudomonadati</taxon>
        <taxon>Pseudomonadota</taxon>
        <taxon>Gammaproteobacteria</taxon>
        <taxon>Lysobacterales</taxon>
        <taxon>Lysobacteraceae</taxon>
        <taxon>Luteimonas</taxon>
    </lineage>
</organism>
<reference evidence="5" key="2">
    <citation type="submission" date="2023-04" db="EMBL/GenBank/DDBJ databases">
        <authorList>
            <person name="Sun J.-Q."/>
        </authorList>
    </citation>
    <scope>NUCLEOTIDE SEQUENCE</scope>
    <source>
        <strain evidence="5">CC-YY355</strain>
    </source>
</reference>
<dbReference type="EMBL" id="JARYGX010000003">
    <property type="protein sequence ID" value="MDH7451627.1"/>
    <property type="molecule type" value="Genomic_DNA"/>
</dbReference>
<feature type="domain" description="ABC transporter" evidence="4">
    <location>
        <begin position="22"/>
        <end position="245"/>
    </location>
</feature>
<dbReference type="PANTHER" id="PTHR42711:SF17">
    <property type="entry name" value="ABC TRANSPORTER ATP-BINDING PROTEIN"/>
    <property type="match status" value="1"/>
</dbReference>
<evidence type="ECO:0000256" key="3">
    <source>
        <dbReference type="ARBA" id="ARBA00022840"/>
    </source>
</evidence>
<dbReference type="RefSeq" id="WP_280940966.1">
    <property type="nucleotide sequence ID" value="NZ_JARYGX010000003.1"/>
</dbReference>
<dbReference type="PROSITE" id="PS00211">
    <property type="entry name" value="ABC_TRANSPORTER_1"/>
    <property type="match status" value="1"/>
</dbReference>
<dbReference type="Gene3D" id="3.40.50.300">
    <property type="entry name" value="P-loop containing nucleotide triphosphate hydrolases"/>
    <property type="match status" value="1"/>
</dbReference>
<dbReference type="CDD" id="cd03230">
    <property type="entry name" value="ABC_DR_subfamily_A"/>
    <property type="match status" value="1"/>
</dbReference>
<dbReference type="SMART" id="SM00382">
    <property type="entry name" value="AAA"/>
    <property type="match status" value="1"/>
</dbReference>
<name>A0ABT6MM05_9GAMM</name>
<comment type="caution">
    <text evidence="5">The sequence shown here is derived from an EMBL/GenBank/DDBJ whole genome shotgun (WGS) entry which is preliminary data.</text>
</comment>
<dbReference type="PROSITE" id="PS50893">
    <property type="entry name" value="ABC_TRANSPORTER_2"/>
    <property type="match status" value="1"/>
</dbReference>
<dbReference type="Proteomes" id="UP001160550">
    <property type="component" value="Unassembled WGS sequence"/>
</dbReference>
<keyword evidence="6" id="KW-1185">Reference proteome</keyword>
<evidence type="ECO:0000256" key="2">
    <source>
        <dbReference type="ARBA" id="ARBA00022741"/>
    </source>
</evidence>
<accession>A0ABT6MM05</accession>